<keyword evidence="1" id="KW-0732">Signal</keyword>
<dbReference type="RefSeq" id="WP_114442748.1">
    <property type="nucleotide sequence ID" value="NZ_QOZG01000019.1"/>
</dbReference>
<feature type="chain" id="PRO_5017057944" description="DUF1344 domain-containing protein" evidence="1">
    <location>
        <begin position="23"/>
        <end position="86"/>
    </location>
</feature>
<dbReference type="Proteomes" id="UP000253420">
    <property type="component" value="Unassembled WGS sequence"/>
</dbReference>
<dbReference type="AlphaFoldDB" id="A0A368JXF4"/>
<name>A0A368JXF4_9HYPH</name>
<evidence type="ECO:0000313" key="3">
    <source>
        <dbReference type="Proteomes" id="UP000253420"/>
    </source>
</evidence>
<evidence type="ECO:0000256" key="1">
    <source>
        <dbReference type="SAM" id="SignalP"/>
    </source>
</evidence>
<keyword evidence="3" id="KW-1185">Reference proteome</keyword>
<sequence>MINKVISASAVLLAMSAYGAQAQVINGEVVMYDSTYDTLTLDGGQSFVLRPGRKPTVRLGERVVVTSVDNHNGIHYVDYIGPATAD</sequence>
<comment type="caution">
    <text evidence="2">The sequence shown here is derived from an EMBL/GenBank/DDBJ whole genome shotgun (WGS) entry which is preliminary data.</text>
</comment>
<evidence type="ECO:0008006" key="4">
    <source>
        <dbReference type="Google" id="ProtNLM"/>
    </source>
</evidence>
<gene>
    <name evidence="2" type="ORF">DUT91_22770</name>
</gene>
<evidence type="ECO:0000313" key="2">
    <source>
        <dbReference type="EMBL" id="RCS21631.1"/>
    </source>
</evidence>
<organism evidence="2 3">
    <name type="scientific">Phyllobacterium salinisoli</name>
    <dbReference type="NCBI Taxonomy" id="1899321"/>
    <lineage>
        <taxon>Bacteria</taxon>
        <taxon>Pseudomonadati</taxon>
        <taxon>Pseudomonadota</taxon>
        <taxon>Alphaproteobacteria</taxon>
        <taxon>Hyphomicrobiales</taxon>
        <taxon>Phyllobacteriaceae</taxon>
        <taxon>Phyllobacterium</taxon>
    </lineage>
</organism>
<proteinExistence type="predicted"/>
<protein>
    <recommendedName>
        <fullName evidence="4">DUF1344 domain-containing protein</fullName>
    </recommendedName>
</protein>
<dbReference type="OrthoDB" id="8447691at2"/>
<dbReference type="EMBL" id="QOZG01000019">
    <property type="protein sequence ID" value="RCS21631.1"/>
    <property type="molecule type" value="Genomic_DNA"/>
</dbReference>
<feature type="signal peptide" evidence="1">
    <location>
        <begin position="1"/>
        <end position="22"/>
    </location>
</feature>
<reference evidence="2 3" key="1">
    <citation type="submission" date="2018-07" db="EMBL/GenBank/DDBJ databases">
        <title>The draft genome of Phyllobacterium salinisoli.</title>
        <authorList>
            <person name="Liu L."/>
            <person name="Li L."/>
            <person name="Zhang X."/>
            <person name="Liang L."/>
        </authorList>
    </citation>
    <scope>NUCLEOTIDE SEQUENCE [LARGE SCALE GENOMIC DNA]</scope>
    <source>
        <strain evidence="2 3">LLAN61</strain>
    </source>
</reference>
<accession>A0A368JXF4</accession>